<evidence type="ECO:0000313" key="1">
    <source>
        <dbReference type="EMBL" id="DAD90542.1"/>
    </source>
</evidence>
<reference evidence="1" key="1">
    <citation type="journal article" date="2021" name="Proc. Natl. Acad. Sci. U.S.A.">
        <title>A Catalog of Tens of Thousands of Viruses from Human Metagenomes Reveals Hidden Associations with Chronic Diseases.</title>
        <authorList>
            <person name="Tisza M.J."/>
            <person name="Buck C.B."/>
        </authorList>
    </citation>
    <scope>NUCLEOTIDE SEQUENCE</scope>
    <source>
        <strain evidence="1">CtiBE32</strain>
    </source>
</reference>
<accession>A0A8S5N786</accession>
<protein>
    <submittedName>
        <fullName evidence="1">Uncharacterized protein</fullName>
    </submittedName>
</protein>
<sequence>MTATVKSINLPCTLLPPTKEYRYIPALPAGIVKSAKRQEKQLQKSRARGGAAHCKLGTEQIERGIKLREIGLTWDKTGEALGVTGDAVRMAIKRYHAEHH</sequence>
<name>A0A8S5N786_9CAUD</name>
<organism evidence="1">
    <name type="scientific">Myoviridae sp. ctiBE32</name>
    <dbReference type="NCBI Taxonomy" id="2826685"/>
    <lineage>
        <taxon>Viruses</taxon>
        <taxon>Duplodnaviria</taxon>
        <taxon>Heunggongvirae</taxon>
        <taxon>Uroviricota</taxon>
        <taxon>Caudoviricetes</taxon>
    </lineage>
</organism>
<dbReference type="EMBL" id="BK015088">
    <property type="protein sequence ID" value="DAD90542.1"/>
    <property type="molecule type" value="Genomic_DNA"/>
</dbReference>
<proteinExistence type="predicted"/>